<protein>
    <recommendedName>
        <fullName evidence="4">Right handed beta helix domain-containing protein</fullName>
    </recommendedName>
</protein>
<proteinExistence type="predicted"/>
<organism evidence="2 3">
    <name type="scientific">Streblomastix strix</name>
    <dbReference type="NCBI Taxonomy" id="222440"/>
    <lineage>
        <taxon>Eukaryota</taxon>
        <taxon>Metamonada</taxon>
        <taxon>Preaxostyla</taxon>
        <taxon>Oxymonadida</taxon>
        <taxon>Streblomastigidae</taxon>
        <taxon>Streblomastix</taxon>
    </lineage>
</organism>
<dbReference type="OrthoDB" id="2017446at2759"/>
<evidence type="ECO:0008006" key="4">
    <source>
        <dbReference type="Google" id="ProtNLM"/>
    </source>
</evidence>
<keyword evidence="1" id="KW-0812">Transmembrane</keyword>
<evidence type="ECO:0000313" key="2">
    <source>
        <dbReference type="EMBL" id="KAA6372019.1"/>
    </source>
</evidence>
<sequence>MKEGLFISHGIDVVQKHLILQGYSQTEIALVGEQHSLFSGNSANISLHNIRFPINNRYNIARIDKDSYLIFKDNTISTTAVVGNCFEIDGGSLLITNLKLDFKTVGERRVFNLIKFGELGGYLQVHKTYIEGITVGGKPLFGDERATGISIRKCQFKHVQIDKSNISNNVDTIVGSTNINITRCTFIDVDNALIGGIINGLNWNGKLSVIGSNFKNCHNFDVTIGISMSASHTDITSGDVKFKDDTFEDSSSTGYGGAIRFVSNGELKIEDCKFIGCNSLGKGGAIFTQGNGFHNLQDLKFDSCSVSENEIADGGSLYIDGGENLLEDISISNSQAKIVVVLDSDSVSRGGAIFIINWGYDSEIKNLEIDRCSADAGGAIYIESTSERLEIKKSRFSNNKANSGGGGSIYASIPQLIYLRKDEFLSSSVLIANKGSDLHFGDIGVDTEVINWIEIKENAVDESVSNSSEPRVCIETQGCQEGWLLEYKKLPGWATALVVLFSVVLTAATVILVMCCVWRCRKNTKVSNISTSGQDDTNIKVSNNSTSGQDNTNIQVNVEEGRQIGANANKFNINPFPSQQQRNICPPISTALLFEQQLQQQQIQQNNLQQPSNKCPQYQANLEIDDLPQ</sequence>
<dbReference type="Proteomes" id="UP000324800">
    <property type="component" value="Unassembled WGS sequence"/>
</dbReference>
<dbReference type="EMBL" id="SNRW01013965">
    <property type="protein sequence ID" value="KAA6372019.1"/>
    <property type="molecule type" value="Genomic_DNA"/>
</dbReference>
<accession>A0A5J4UNH2</accession>
<keyword evidence="1" id="KW-1133">Transmembrane helix</keyword>
<keyword evidence="1" id="KW-0472">Membrane</keyword>
<dbReference type="AlphaFoldDB" id="A0A5J4UNH2"/>
<comment type="caution">
    <text evidence="2">The sequence shown here is derived from an EMBL/GenBank/DDBJ whole genome shotgun (WGS) entry which is preliminary data.</text>
</comment>
<name>A0A5J4UNH2_9EUKA</name>
<gene>
    <name evidence="2" type="ORF">EZS28_032454</name>
</gene>
<feature type="transmembrane region" description="Helical" evidence="1">
    <location>
        <begin position="493"/>
        <end position="518"/>
    </location>
</feature>
<dbReference type="InterPro" id="IPR011050">
    <property type="entry name" value="Pectin_lyase_fold/virulence"/>
</dbReference>
<reference evidence="2 3" key="1">
    <citation type="submission" date="2019-03" db="EMBL/GenBank/DDBJ databases">
        <title>Single cell metagenomics reveals metabolic interactions within the superorganism composed of flagellate Streblomastix strix and complex community of Bacteroidetes bacteria on its surface.</title>
        <authorList>
            <person name="Treitli S.C."/>
            <person name="Kolisko M."/>
            <person name="Husnik F."/>
            <person name="Keeling P."/>
            <person name="Hampl V."/>
        </authorList>
    </citation>
    <scope>NUCLEOTIDE SEQUENCE [LARGE SCALE GENOMIC DNA]</scope>
    <source>
        <strain evidence="2">ST1C</strain>
    </source>
</reference>
<dbReference type="SUPFAM" id="SSF51126">
    <property type="entry name" value="Pectin lyase-like"/>
    <property type="match status" value="2"/>
</dbReference>
<evidence type="ECO:0000313" key="3">
    <source>
        <dbReference type="Proteomes" id="UP000324800"/>
    </source>
</evidence>
<evidence type="ECO:0000256" key="1">
    <source>
        <dbReference type="SAM" id="Phobius"/>
    </source>
</evidence>